<reference evidence="2" key="1">
    <citation type="submission" date="2021-12" db="EMBL/GenBank/DDBJ databases">
        <authorList>
            <person name="Martin H S."/>
        </authorList>
    </citation>
    <scope>NUCLEOTIDE SEQUENCE</scope>
</reference>
<dbReference type="OrthoDB" id="10448325at2759"/>
<sequence>MMGAIVVPRSVDSSDRSNLMRAFIIGNGINCARLSYDLMDALSSDRFYVPPTALKKTDSASTAWSLRLIIVIFMVAIGLPCSFSAIFR</sequence>
<accession>A0A8J9V863</accession>
<keyword evidence="1" id="KW-0812">Transmembrane</keyword>
<gene>
    <name evidence="2" type="ORF">BINO364_LOCUS12404</name>
</gene>
<evidence type="ECO:0000256" key="1">
    <source>
        <dbReference type="SAM" id="Phobius"/>
    </source>
</evidence>
<feature type="transmembrane region" description="Helical" evidence="1">
    <location>
        <begin position="64"/>
        <end position="87"/>
    </location>
</feature>
<proteinExistence type="predicted"/>
<dbReference type="AlphaFoldDB" id="A0A8J9V863"/>
<dbReference type="EMBL" id="OV170226">
    <property type="protein sequence ID" value="CAH0727007.1"/>
    <property type="molecule type" value="Genomic_DNA"/>
</dbReference>
<keyword evidence="1" id="KW-1133">Transmembrane helix</keyword>
<evidence type="ECO:0000313" key="3">
    <source>
        <dbReference type="Proteomes" id="UP000838878"/>
    </source>
</evidence>
<dbReference type="Proteomes" id="UP000838878">
    <property type="component" value="Chromosome 6"/>
</dbReference>
<evidence type="ECO:0000313" key="2">
    <source>
        <dbReference type="EMBL" id="CAH0727007.1"/>
    </source>
</evidence>
<name>A0A8J9V863_9NEOP</name>
<organism evidence="2 3">
    <name type="scientific">Brenthis ino</name>
    <name type="common">lesser marbled fritillary</name>
    <dbReference type="NCBI Taxonomy" id="405034"/>
    <lineage>
        <taxon>Eukaryota</taxon>
        <taxon>Metazoa</taxon>
        <taxon>Ecdysozoa</taxon>
        <taxon>Arthropoda</taxon>
        <taxon>Hexapoda</taxon>
        <taxon>Insecta</taxon>
        <taxon>Pterygota</taxon>
        <taxon>Neoptera</taxon>
        <taxon>Endopterygota</taxon>
        <taxon>Lepidoptera</taxon>
        <taxon>Glossata</taxon>
        <taxon>Ditrysia</taxon>
        <taxon>Papilionoidea</taxon>
        <taxon>Nymphalidae</taxon>
        <taxon>Heliconiinae</taxon>
        <taxon>Argynnini</taxon>
        <taxon>Brenthis</taxon>
    </lineage>
</organism>
<feature type="non-terminal residue" evidence="2">
    <location>
        <position position="88"/>
    </location>
</feature>
<protein>
    <submittedName>
        <fullName evidence="2">Uncharacterized protein</fullName>
    </submittedName>
</protein>
<keyword evidence="3" id="KW-1185">Reference proteome</keyword>
<keyword evidence="1" id="KW-0472">Membrane</keyword>